<dbReference type="EMBL" id="VNKQ01000007">
    <property type="protein sequence ID" value="KAG0650044.1"/>
    <property type="molecule type" value="Genomic_DNA"/>
</dbReference>
<dbReference type="Proteomes" id="UP000785200">
    <property type="component" value="Unassembled WGS sequence"/>
</dbReference>
<gene>
    <name evidence="1" type="ORF">D0Z07_3856</name>
</gene>
<accession>A0A9P6VM18</accession>
<evidence type="ECO:0000313" key="2">
    <source>
        <dbReference type="Proteomes" id="UP000785200"/>
    </source>
</evidence>
<keyword evidence="2" id="KW-1185">Reference proteome</keyword>
<dbReference type="AlphaFoldDB" id="A0A9P6VM18"/>
<sequence length="326" mass="36450">MPQRTTLQAIHSPKVVHESPSSSDMFRNDLQKPGGLLTSRGGLSLPAEICLKIVEDVVSADPKVGSWALKALSKTVSTKEGTKKLYPGTLLPSWPRNTHIPAHSYSWLCEVRCREYTNESLVRHEATGMTPSSDGSMSLDLPLPANVSEPELSLRLERFKKDALQLLYGIGDSTAAVPDADIHAVRAAQVSYLESLATTQLAVLGVMSRVLGLAYFRSSKFKHPKKTSDSLRERWIVFEDRILRYGPFFARAAVAQVPREIYEWSNEVIYDALADMEAFETGSVQGYASLQSVLWKLFCARTECHVFDSWEEAREMVEVEMMSYKV</sequence>
<reference evidence="1" key="1">
    <citation type="submission" date="2019-07" db="EMBL/GenBank/DDBJ databases">
        <title>Hyphodiscus hymeniophilus genome sequencing and assembly.</title>
        <authorList>
            <person name="Kramer G."/>
            <person name="Nodwell J."/>
        </authorList>
    </citation>
    <scope>NUCLEOTIDE SEQUENCE</scope>
    <source>
        <strain evidence="1">ATCC 34498</strain>
    </source>
</reference>
<comment type="caution">
    <text evidence="1">The sequence shown here is derived from an EMBL/GenBank/DDBJ whole genome shotgun (WGS) entry which is preliminary data.</text>
</comment>
<name>A0A9P6VM18_9HELO</name>
<dbReference type="OrthoDB" id="3511743at2759"/>
<evidence type="ECO:0000313" key="1">
    <source>
        <dbReference type="EMBL" id="KAG0650044.1"/>
    </source>
</evidence>
<protein>
    <submittedName>
        <fullName evidence="1">Uncharacterized protein</fullName>
    </submittedName>
</protein>
<proteinExistence type="predicted"/>
<organism evidence="1 2">
    <name type="scientific">Hyphodiscus hymeniophilus</name>
    <dbReference type="NCBI Taxonomy" id="353542"/>
    <lineage>
        <taxon>Eukaryota</taxon>
        <taxon>Fungi</taxon>
        <taxon>Dikarya</taxon>
        <taxon>Ascomycota</taxon>
        <taxon>Pezizomycotina</taxon>
        <taxon>Leotiomycetes</taxon>
        <taxon>Helotiales</taxon>
        <taxon>Hyphodiscaceae</taxon>
        <taxon>Hyphodiscus</taxon>
    </lineage>
</organism>